<protein>
    <recommendedName>
        <fullName evidence="4">DUF2171 domain-containing protein</fullName>
    </recommendedName>
</protein>
<dbReference type="InterPro" id="IPR018684">
    <property type="entry name" value="DUF2171"/>
</dbReference>
<feature type="transmembrane region" description="Helical" evidence="1">
    <location>
        <begin position="109"/>
        <end position="132"/>
    </location>
</feature>
<proteinExistence type="predicted"/>
<evidence type="ECO:0000256" key="1">
    <source>
        <dbReference type="SAM" id="Phobius"/>
    </source>
</evidence>
<comment type="caution">
    <text evidence="2">The sequence shown here is derived from an EMBL/GenBank/DDBJ whole genome shotgun (WGS) entry which is preliminary data.</text>
</comment>
<dbReference type="InterPro" id="IPR052948">
    <property type="entry name" value="Low_temp-induced_all0457"/>
</dbReference>
<dbReference type="AlphaFoldDB" id="I4EFR2"/>
<accession>I4EFR2</accession>
<reference evidence="2 3" key="1">
    <citation type="journal article" date="2012" name="ISME J.">
        <title>Nitrification expanded: discovery, physiology and genomics of a nitrite-oxidizing bacterium from the phylum Chloroflexi.</title>
        <authorList>
            <person name="Sorokin D.Y."/>
            <person name="Lucker S."/>
            <person name="Vejmelkova D."/>
            <person name="Kostrikina N.A."/>
            <person name="Kleerebezem R."/>
            <person name="Rijpstra W.I."/>
            <person name="Damste J.S."/>
            <person name="Le Paslier D."/>
            <person name="Muyzer G."/>
            <person name="Wagner M."/>
            <person name="van Loosdrecht M.C."/>
            <person name="Daims H."/>
        </authorList>
    </citation>
    <scope>NUCLEOTIDE SEQUENCE [LARGE SCALE GENOMIC DNA]</scope>
    <source>
        <strain evidence="3">none</strain>
    </source>
</reference>
<name>I4EFR2_9BACT</name>
<sequence length="305" mass="31993">MAEAIDTSRKHGRMHEAGGGGYHTVVGVFDDDSLTEKAINALYDAGFTVEQVSLVAQGTGASDVIPSEAEADRAAGGAGRGIAIGGISGGVLSALIGLGALAVPGVGPIITAGWVGSVIGGAAAGAAMGGWIGSMARLNVPEDLAHQYAKQISEGCCMVMTLAEHGNRESVAERVLVETGAVHVESYPYEARPEDIPGSEKIMPTSPHDEETLQKLHDQMRPGMDVVGTNGGHVGTVKEIRDTDFLVDRDRRTDMYIPFSAVRDVVMSNQTVILTIPDYDVPRLKQRTRPAMPPGSLDWGIPPLS</sequence>
<gene>
    <name evidence="2" type="ORF">NITHO_2380003</name>
</gene>
<keyword evidence="1" id="KW-1133">Transmembrane helix</keyword>
<dbReference type="Proteomes" id="UP000004221">
    <property type="component" value="Unassembled WGS sequence"/>
</dbReference>
<keyword evidence="1" id="KW-0472">Membrane</keyword>
<dbReference type="PANTHER" id="PTHR36109">
    <property type="entry name" value="MEMBRANE PROTEIN-RELATED"/>
    <property type="match status" value="1"/>
</dbReference>
<dbReference type="OrthoDB" id="166956at2"/>
<organism evidence="2 3">
    <name type="scientific">Nitrolancea hollandica Lb</name>
    <dbReference type="NCBI Taxonomy" id="1129897"/>
    <lineage>
        <taxon>Bacteria</taxon>
        <taxon>Pseudomonadati</taxon>
        <taxon>Thermomicrobiota</taxon>
        <taxon>Thermomicrobia</taxon>
        <taxon>Sphaerobacterales</taxon>
        <taxon>Sphaerobacterineae</taxon>
        <taxon>Sphaerobacteraceae</taxon>
        <taxon>Nitrolancea</taxon>
    </lineage>
</organism>
<dbReference type="RefSeq" id="WP_008476815.1">
    <property type="nucleotide sequence ID" value="NZ_CAGS01000155.1"/>
</dbReference>
<evidence type="ECO:0008006" key="4">
    <source>
        <dbReference type="Google" id="ProtNLM"/>
    </source>
</evidence>
<evidence type="ECO:0000313" key="3">
    <source>
        <dbReference type="Proteomes" id="UP000004221"/>
    </source>
</evidence>
<evidence type="ECO:0000313" key="2">
    <source>
        <dbReference type="EMBL" id="CCF83524.1"/>
    </source>
</evidence>
<dbReference type="PANTHER" id="PTHR36109:SF2">
    <property type="entry name" value="MEMBRANE PROTEIN"/>
    <property type="match status" value="1"/>
</dbReference>
<dbReference type="EMBL" id="CAGS01000155">
    <property type="protein sequence ID" value="CCF83524.1"/>
    <property type="molecule type" value="Genomic_DNA"/>
</dbReference>
<keyword evidence="3" id="KW-1185">Reference proteome</keyword>
<dbReference type="Pfam" id="PF09939">
    <property type="entry name" value="DUF2171"/>
    <property type="match status" value="1"/>
</dbReference>
<feature type="transmembrane region" description="Helical" evidence="1">
    <location>
        <begin position="82"/>
        <end position="103"/>
    </location>
</feature>
<keyword evidence="1" id="KW-0812">Transmembrane</keyword>